<evidence type="ECO:0000256" key="2">
    <source>
        <dbReference type="SAM" id="Phobius"/>
    </source>
</evidence>
<gene>
    <name evidence="3" type="ORF">ACFQGD_28195</name>
</gene>
<feature type="transmembrane region" description="Helical" evidence="2">
    <location>
        <begin position="427"/>
        <end position="446"/>
    </location>
</feature>
<keyword evidence="4" id="KW-1185">Reference proteome</keyword>
<feature type="region of interest" description="Disordered" evidence="1">
    <location>
        <begin position="496"/>
        <end position="656"/>
    </location>
</feature>
<feature type="transmembrane region" description="Helical" evidence="2">
    <location>
        <begin position="396"/>
        <end position="421"/>
    </location>
</feature>
<dbReference type="EMBL" id="JBHSXX010000001">
    <property type="protein sequence ID" value="MFC6871009.1"/>
    <property type="molecule type" value="Genomic_DNA"/>
</dbReference>
<dbReference type="RefSeq" id="WP_345406542.1">
    <property type="nucleotide sequence ID" value="NZ_BAABLA010000122.1"/>
</dbReference>
<keyword evidence="2" id="KW-0472">Membrane</keyword>
<feature type="compositionally biased region" description="Polar residues" evidence="1">
    <location>
        <begin position="627"/>
        <end position="638"/>
    </location>
</feature>
<keyword evidence="2" id="KW-0812">Transmembrane</keyword>
<feature type="transmembrane region" description="Helical" evidence="2">
    <location>
        <begin position="35"/>
        <end position="56"/>
    </location>
</feature>
<accession>A0ABW2C873</accession>
<proteinExistence type="predicted"/>
<protein>
    <submittedName>
        <fullName evidence="3">Magnesium transporter</fullName>
    </submittedName>
</protein>
<evidence type="ECO:0000256" key="1">
    <source>
        <dbReference type="SAM" id="MobiDB-lite"/>
    </source>
</evidence>
<name>A0ABW2C873_9PSEU</name>
<keyword evidence="2" id="KW-1133">Transmembrane helix</keyword>
<sequence length="689" mass="73820">MNALLIVAMIIAAIGLGKAVRHRLRRPGTTRSRVVLAVAAILGAQLLIGAPLASAADCGEAPNPERPGTGMVGALDAADDRGEPGTPYSDYGYAGMVWHTYTPESECNGLSGVTDANTTLDTWAGNQLFNIGKAITGATNALHYTVLEGGLFAPLHSAIETGTEKVYNNIYAQLFGLVALLLAILMFRHIWRGDLPAVSKRALFALAAVWLAASSFALLRYFDTIDRAIVDTTTNIQAGFVDVAESRNVEDILPTNLHDEIIYKNWLRGEFGSADATEAEEHGRDLLDAQAFTWEEMANGDDGDEKVIQEKKAEYKRIAAELGPSSGYFTGEDGSRTGAGFIATLQSLVYSLFQLLAKTAVLLAQVLVRLLALTAPLIGLVALLHHDVLRRVAKVAGTVGFNLIVLSVLAGVHALLLNAIFAASGALSMLTQMAMAALVTILMFVVGRPVRRLWQMVDMSTRTVGAALPSAPGLFSRFRRKPREDTQQDQFWRNVANSDSGADAEPGQLGTATMSDRRVRPEARTIAASAQRLDRQSPQVIGAAGGQRRALPASGTPNPAHLGFNPAGGIGGTSAPDRAYQRRDERRSATTTHRSYAMPPTSRGGGAGYGDGAESPYVVPSRMSGPTPDQSSARSTVDPSPYWRSESQGPRRAETEVINGKPVFVLYRPSRGLEVRQDTAIRDTDSMVR</sequence>
<feature type="compositionally biased region" description="Basic and acidic residues" evidence="1">
    <location>
        <begin position="579"/>
        <end position="588"/>
    </location>
</feature>
<dbReference type="Proteomes" id="UP001596337">
    <property type="component" value="Unassembled WGS sequence"/>
</dbReference>
<reference evidence="4" key="1">
    <citation type="journal article" date="2019" name="Int. J. Syst. Evol. Microbiol.">
        <title>The Global Catalogue of Microorganisms (GCM) 10K type strain sequencing project: providing services to taxonomists for standard genome sequencing and annotation.</title>
        <authorList>
            <consortium name="The Broad Institute Genomics Platform"/>
            <consortium name="The Broad Institute Genome Sequencing Center for Infectious Disease"/>
            <person name="Wu L."/>
            <person name="Ma J."/>
        </authorList>
    </citation>
    <scope>NUCLEOTIDE SEQUENCE [LARGE SCALE GENOMIC DNA]</scope>
    <source>
        <strain evidence="4">KCTC 32255</strain>
    </source>
</reference>
<evidence type="ECO:0000313" key="4">
    <source>
        <dbReference type="Proteomes" id="UP001596337"/>
    </source>
</evidence>
<evidence type="ECO:0000313" key="3">
    <source>
        <dbReference type="EMBL" id="MFC6871009.1"/>
    </source>
</evidence>
<comment type="caution">
    <text evidence="3">The sequence shown here is derived from an EMBL/GenBank/DDBJ whole genome shotgun (WGS) entry which is preliminary data.</text>
</comment>
<feature type="transmembrane region" description="Helical" evidence="2">
    <location>
        <begin position="203"/>
        <end position="222"/>
    </location>
</feature>
<organism evidence="3 4">
    <name type="scientific">Haloechinothrix salitolerans</name>
    <dbReference type="NCBI Taxonomy" id="926830"/>
    <lineage>
        <taxon>Bacteria</taxon>
        <taxon>Bacillati</taxon>
        <taxon>Actinomycetota</taxon>
        <taxon>Actinomycetes</taxon>
        <taxon>Pseudonocardiales</taxon>
        <taxon>Pseudonocardiaceae</taxon>
        <taxon>Haloechinothrix</taxon>
    </lineage>
</organism>
<feature type="transmembrane region" description="Helical" evidence="2">
    <location>
        <begin position="362"/>
        <end position="384"/>
    </location>
</feature>
<feature type="transmembrane region" description="Helical" evidence="2">
    <location>
        <begin position="170"/>
        <end position="191"/>
    </location>
</feature>